<dbReference type="Proteomes" id="UP001174909">
    <property type="component" value="Unassembled WGS sequence"/>
</dbReference>
<name>A0AA35XJX0_GEOBA</name>
<gene>
    <name evidence="1" type="ORF">GBAR_LOCUS29772</name>
</gene>
<dbReference type="GO" id="GO:0016787">
    <property type="term" value="F:hydrolase activity"/>
    <property type="evidence" value="ECO:0007669"/>
    <property type="project" value="UniProtKB-KW"/>
</dbReference>
<reference evidence="1" key="1">
    <citation type="submission" date="2023-03" db="EMBL/GenBank/DDBJ databases">
        <authorList>
            <person name="Steffen K."/>
            <person name="Cardenas P."/>
        </authorList>
    </citation>
    <scope>NUCLEOTIDE SEQUENCE</scope>
</reference>
<dbReference type="EMBL" id="CASHTH010004195">
    <property type="protein sequence ID" value="CAI8054580.1"/>
    <property type="molecule type" value="Genomic_DNA"/>
</dbReference>
<dbReference type="Gene3D" id="3.40.50.1820">
    <property type="entry name" value="alpha/beta hydrolase"/>
    <property type="match status" value="1"/>
</dbReference>
<keyword evidence="2" id="KW-1185">Reference proteome</keyword>
<evidence type="ECO:0000313" key="2">
    <source>
        <dbReference type="Proteomes" id="UP001174909"/>
    </source>
</evidence>
<dbReference type="SUPFAM" id="SSF53474">
    <property type="entry name" value="alpha/beta-Hydrolases"/>
    <property type="match status" value="1"/>
</dbReference>
<evidence type="ECO:0000313" key="1">
    <source>
        <dbReference type="EMBL" id="CAI8054580.1"/>
    </source>
</evidence>
<keyword evidence="1" id="KW-0378">Hydrolase</keyword>
<dbReference type="AlphaFoldDB" id="A0AA35XJX0"/>
<organism evidence="1 2">
    <name type="scientific">Geodia barretti</name>
    <name type="common">Barrett's horny sponge</name>
    <dbReference type="NCBI Taxonomy" id="519541"/>
    <lineage>
        <taxon>Eukaryota</taxon>
        <taxon>Metazoa</taxon>
        <taxon>Porifera</taxon>
        <taxon>Demospongiae</taxon>
        <taxon>Heteroscleromorpha</taxon>
        <taxon>Tetractinellida</taxon>
        <taxon>Astrophorina</taxon>
        <taxon>Geodiidae</taxon>
        <taxon>Geodia</taxon>
    </lineage>
</organism>
<sequence>MITVVQMENEHTGVKNRDQFPAEVVEAYKYTFSRPGGLTGPINYYRAMFSSPKDSLPREKWTISVPTLIIWLGVSQYVNVCVGSDLLGKGQHHVEVSVTLQRQVLLEGVSVHSRSVSHASSAESQYPDYLLTRVGLPVEI</sequence>
<dbReference type="InterPro" id="IPR029058">
    <property type="entry name" value="AB_hydrolase_fold"/>
</dbReference>
<proteinExistence type="predicted"/>
<accession>A0AA35XJX0</accession>
<comment type="caution">
    <text evidence="1">The sequence shown here is derived from an EMBL/GenBank/DDBJ whole genome shotgun (WGS) entry which is preliminary data.</text>
</comment>
<protein>
    <submittedName>
        <fullName evidence="1">Epoxide hydrolase 2</fullName>
    </submittedName>
</protein>